<dbReference type="Gene3D" id="1.20.1280.50">
    <property type="match status" value="1"/>
</dbReference>
<gene>
    <name evidence="2" type="ORF">TWF694_007198</name>
</gene>
<dbReference type="InterPro" id="IPR036047">
    <property type="entry name" value="F-box-like_dom_sf"/>
</dbReference>
<comment type="caution">
    <text evidence="2">The sequence shown here is derived from an EMBL/GenBank/DDBJ whole genome shotgun (WGS) entry which is preliminary data.</text>
</comment>
<feature type="region of interest" description="Disordered" evidence="1">
    <location>
        <begin position="259"/>
        <end position="290"/>
    </location>
</feature>
<proteinExistence type="predicted"/>
<keyword evidence="3" id="KW-1185">Reference proteome</keyword>
<name>A0AAV9XH15_9PEZI</name>
<dbReference type="Proteomes" id="UP001365542">
    <property type="component" value="Unassembled WGS sequence"/>
</dbReference>
<dbReference type="AlphaFoldDB" id="A0AAV9XH15"/>
<evidence type="ECO:0008006" key="4">
    <source>
        <dbReference type="Google" id="ProtNLM"/>
    </source>
</evidence>
<evidence type="ECO:0000313" key="3">
    <source>
        <dbReference type="Proteomes" id="UP001365542"/>
    </source>
</evidence>
<protein>
    <recommendedName>
        <fullName evidence="4">F-box domain-containing protein</fullName>
    </recommendedName>
</protein>
<feature type="compositionally biased region" description="Acidic residues" evidence="1">
    <location>
        <begin position="270"/>
        <end position="284"/>
    </location>
</feature>
<dbReference type="EMBL" id="JAVHJO010000003">
    <property type="protein sequence ID" value="KAK6541385.1"/>
    <property type="molecule type" value="Genomic_DNA"/>
</dbReference>
<sequence>MISSTNVDIFLLPELVEAILLRVPTVVVLTKCRLVCHRWKYMIENTPALKHYTRTGLWLPDNETDGPKQSLPEPISAFTPIAIDVLQLFWRQLEPHSLKHQDPRDIYAPDRRPLIETIGRLLRKFEPISRHIDMLRPGLSCLQYTRFKKNWVTVSHRADEIDRLKEVFLKGSDDRPIVTMMEQISHDVWNSTRSAEFDYNPDGVVPRHASGEIKAYFLFIVEYTVDKDEQEKKEVVRKDKDEMKRQKHRKEVRKMVEERRRVGRERGEPQDPEEEEENEDEWEEEERRTHKEWEKLVGKKVFKELMRFGDYAPHRPVVVIRGTNYGYS</sequence>
<accession>A0AAV9XH15</accession>
<organism evidence="2 3">
    <name type="scientific">Orbilia ellipsospora</name>
    <dbReference type="NCBI Taxonomy" id="2528407"/>
    <lineage>
        <taxon>Eukaryota</taxon>
        <taxon>Fungi</taxon>
        <taxon>Dikarya</taxon>
        <taxon>Ascomycota</taxon>
        <taxon>Pezizomycotina</taxon>
        <taxon>Orbiliomycetes</taxon>
        <taxon>Orbiliales</taxon>
        <taxon>Orbiliaceae</taxon>
        <taxon>Orbilia</taxon>
    </lineage>
</organism>
<feature type="compositionally biased region" description="Basic and acidic residues" evidence="1">
    <location>
        <begin position="259"/>
        <end position="269"/>
    </location>
</feature>
<reference evidence="2 3" key="1">
    <citation type="submission" date="2019-10" db="EMBL/GenBank/DDBJ databases">
        <authorList>
            <person name="Palmer J.M."/>
        </authorList>
    </citation>
    <scope>NUCLEOTIDE SEQUENCE [LARGE SCALE GENOMIC DNA]</scope>
    <source>
        <strain evidence="2 3">TWF694</strain>
    </source>
</reference>
<evidence type="ECO:0000313" key="2">
    <source>
        <dbReference type="EMBL" id="KAK6541385.1"/>
    </source>
</evidence>
<evidence type="ECO:0000256" key="1">
    <source>
        <dbReference type="SAM" id="MobiDB-lite"/>
    </source>
</evidence>
<dbReference type="SUPFAM" id="SSF81383">
    <property type="entry name" value="F-box domain"/>
    <property type="match status" value="1"/>
</dbReference>